<evidence type="ECO:0000313" key="11">
    <source>
        <dbReference type="Proteomes" id="UP000266188"/>
    </source>
</evidence>
<keyword evidence="8" id="KW-0547">Nucleotide-binding</keyword>
<dbReference type="SUPFAM" id="SSF54211">
    <property type="entry name" value="Ribosomal protein S5 domain 2-like"/>
    <property type="match status" value="1"/>
</dbReference>
<dbReference type="SUPFAM" id="SSF55060">
    <property type="entry name" value="GHMP Kinase, C-terminal domain"/>
    <property type="match status" value="1"/>
</dbReference>
<dbReference type="UniPathway" id="UPA00057">
    <property type="reaction ID" value="UER00098"/>
</dbReference>
<dbReference type="Proteomes" id="UP000266188">
    <property type="component" value="Unassembled WGS sequence"/>
</dbReference>
<evidence type="ECO:0000256" key="1">
    <source>
        <dbReference type="ARBA" id="ARBA00022490"/>
    </source>
</evidence>
<dbReference type="InterPro" id="IPR006205">
    <property type="entry name" value="Mev_gal_kin"/>
</dbReference>
<comment type="caution">
    <text evidence="10">The sequence shown here is derived from an EMBL/GenBank/DDBJ whole genome shotgun (WGS) entry which is preliminary data.</text>
</comment>
<dbReference type="PANTHER" id="PTHR43290">
    <property type="entry name" value="MEVALONATE KINASE"/>
    <property type="match status" value="1"/>
</dbReference>
<dbReference type="PANTHER" id="PTHR43290:SF2">
    <property type="entry name" value="MEVALONATE KINASE"/>
    <property type="match status" value="1"/>
</dbReference>
<comment type="similarity">
    <text evidence="8">Belongs to the GHMP kinase family. Mevalonate kinase subfamily.</text>
</comment>
<keyword evidence="5 8" id="KW-0756">Sterol biosynthesis</keyword>
<comment type="catalytic activity">
    <reaction evidence="8">
        <text>(R)-mevalonate + ATP = (R)-5-phosphomevalonate + ADP + H(+)</text>
        <dbReference type="Rhea" id="RHEA:17065"/>
        <dbReference type="ChEBI" id="CHEBI:15378"/>
        <dbReference type="ChEBI" id="CHEBI:30616"/>
        <dbReference type="ChEBI" id="CHEBI:36464"/>
        <dbReference type="ChEBI" id="CHEBI:58146"/>
        <dbReference type="ChEBI" id="CHEBI:456216"/>
        <dbReference type="EC" id="2.7.1.36"/>
    </reaction>
</comment>
<keyword evidence="7 8" id="KW-0753">Steroid metabolism</keyword>
<dbReference type="Gene3D" id="3.30.70.890">
    <property type="entry name" value="GHMP kinase, C-terminal domain"/>
    <property type="match status" value="1"/>
</dbReference>
<dbReference type="GO" id="GO:0006696">
    <property type="term" value="P:ergosterol biosynthetic process"/>
    <property type="evidence" value="ECO:0007669"/>
    <property type="project" value="TreeGrafter"/>
</dbReference>
<reference evidence="11" key="1">
    <citation type="submission" date="2017-02" db="EMBL/GenBank/DDBJ databases">
        <authorList>
            <person name="Tafer H."/>
            <person name="Lopandic K."/>
        </authorList>
    </citation>
    <scope>NUCLEOTIDE SEQUENCE [LARGE SCALE GENOMIC DNA]</scope>
    <source>
        <strain evidence="11">CBS 366.77</strain>
    </source>
</reference>
<keyword evidence="3 8" id="KW-0418">Kinase</keyword>
<evidence type="ECO:0000256" key="4">
    <source>
        <dbReference type="ARBA" id="ARBA00022842"/>
    </source>
</evidence>
<keyword evidence="8" id="KW-0752">Steroid biosynthesis</keyword>
<dbReference type="Pfam" id="PF08544">
    <property type="entry name" value="GHMP_kinases_C"/>
    <property type="match status" value="1"/>
</dbReference>
<dbReference type="GO" id="GO:0005524">
    <property type="term" value="F:ATP binding"/>
    <property type="evidence" value="ECO:0007669"/>
    <property type="project" value="UniProtKB-KW"/>
</dbReference>
<keyword evidence="1 8" id="KW-0963">Cytoplasm</keyword>
<dbReference type="InterPro" id="IPR013750">
    <property type="entry name" value="GHMP_kinase_C_dom"/>
</dbReference>
<dbReference type="STRING" id="2070753.A0A3A2ZWW6"/>
<feature type="domain" description="GHMP kinase C-terminal" evidence="9">
    <location>
        <begin position="304"/>
        <end position="366"/>
    </location>
</feature>
<dbReference type="AlphaFoldDB" id="A0A3A2ZWW6"/>
<comment type="pathway">
    <text evidence="8">Isoprenoid biosynthesis; isopentenyl diphosphate biosynthesis via mevalonate pathway; isopentenyl diphosphate from (R)-mevalonate: step 1/3.</text>
</comment>
<keyword evidence="8" id="KW-0067">ATP-binding</keyword>
<organism evidence="10 11">
    <name type="scientific">Aspergillus sclerotialis</name>
    <dbReference type="NCBI Taxonomy" id="2070753"/>
    <lineage>
        <taxon>Eukaryota</taxon>
        <taxon>Fungi</taxon>
        <taxon>Dikarya</taxon>
        <taxon>Ascomycota</taxon>
        <taxon>Pezizomycotina</taxon>
        <taxon>Eurotiomycetes</taxon>
        <taxon>Eurotiomycetidae</taxon>
        <taxon>Eurotiales</taxon>
        <taxon>Aspergillaceae</taxon>
        <taxon>Aspergillus</taxon>
        <taxon>Aspergillus subgen. Polypaecilum</taxon>
    </lineage>
</organism>
<keyword evidence="4" id="KW-0460">Magnesium</keyword>
<keyword evidence="8" id="KW-0443">Lipid metabolism</keyword>
<evidence type="ECO:0000256" key="5">
    <source>
        <dbReference type="ARBA" id="ARBA00023011"/>
    </source>
</evidence>
<dbReference type="EMBL" id="MVGC01000014">
    <property type="protein sequence ID" value="RJE26833.1"/>
    <property type="molecule type" value="Genomic_DNA"/>
</dbReference>
<dbReference type="NCBIfam" id="TIGR00549">
    <property type="entry name" value="mevalon_kin"/>
    <property type="match status" value="1"/>
</dbReference>
<evidence type="ECO:0000256" key="3">
    <source>
        <dbReference type="ARBA" id="ARBA00022777"/>
    </source>
</evidence>
<evidence type="ECO:0000259" key="9">
    <source>
        <dbReference type="Pfam" id="PF08544"/>
    </source>
</evidence>
<keyword evidence="11" id="KW-1185">Reference proteome</keyword>
<dbReference type="InterPro" id="IPR020568">
    <property type="entry name" value="Ribosomal_Su5_D2-typ_SF"/>
</dbReference>
<evidence type="ECO:0000313" key="10">
    <source>
        <dbReference type="EMBL" id="RJE26833.1"/>
    </source>
</evidence>
<gene>
    <name evidence="10" type="ORF">PHISCL_00858</name>
</gene>
<dbReference type="GO" id="GO:0004496">
    <property type="term" value="F:mevalonate kinase activity"/>
    <property type="evidence" value="ECO:0007669"/>
    <property type="project" value="UniProtKB-EC"/>
</dbReference>
<dbReference type="OrthoDB" id="1652964at2759"/>
<evidence type="ECO:0000256" key="8">
    <source>
        <dbReference type="RuleBase" id="RU363087"/>
    </source>
</evidence>
<dbReference type="GO" id="GO:0005829">
    <property type="term" value="C:cytosol"/>
    <property type="evidence" value="ECO:0007669"/>
    <property type="project" value="TreeGrafter"/>
</dbReference>
<keyword evidence="8" id="KW-0444">Lipid biosynthesis</keyword>
<proteinExistence type="inferred from homology"/>
<keyword evidence="6 8" id="KW-1207">Sterol metabolism</keyword>
<dbReference type="GO" id="GO:0019287">
    <property type="term" value="P:isopentenyl diphosphate biosynthetic process, mevalonate pathway"/>
    <property type="evidence" value="ECO:0007669"/>
    <property type="project" value="UniProtKB-UniPathway"/>
</dbReference>
<keyword evidence="2 8" id="KW-0808">Transferase</keyword>
<evidence type="ECO:0000256" key="2">
    <source>
        <dbReference type="ARBA" id="ARBA00022679"/>
    </source>
</evidence>
<evidence type="ECO:0000256" key="6">
    <source>
        <dbReference type="ARBA" id="ARBA00023166"/>
    </source>
</evidence>
<dbReference type="EC" id="2.7.1.36" evidence="8"/>
<accession>A0A3A2ZWW6</accession>
<dbReference type="InterPro" id="IPR036554">
    <property type="entry name" value="GHMP_kinase_C_sf"/>
</dbReference>
<dbReference type="Gene3D" id="3.30.230.10">
    <property type="match status" value="2"/>
</dbReference>
<sequence>MENIDSSPMVPSFMVSAPGKVIVLGEDAAVYGRPVIAAAISLRSYLSVKALSKSEQSVTLNFKDIKMHHTWDIASLPWEAFQQAPDRKLYHSHVDSLDQTLLDAIKPHVDLVSPNLPEKERKIYIGSATAFLYLFLSLGSPESHGFVYTLRSIIPVGAGLGSRPHPDQPVEEAEQQSERINNWAYAGEVCIHGDLSGVDKTVSCRGKAVLFCKNMVVGRDKGKPSSITPINQFPSLRLLLVHTKQPRTTVDQVEKVRRLKNEQPGLFEQTLDQIGQLTEKALKFFSSFSPDYFGDRHDRQTTVENLGGLLCDNQKLLARLGVSHPLLDRICELAATTNVGWEKLTGAGGGGCAIILPRPDVKEDDVQALDQDLAMEGFEKHETVLGTAGVGLLLPTVFRNGAHGEIDFDAFENAVDSRSIERRAGIGGRLTGKDCCSGTGVDCWLPFIVSSDVLLAHG</sequence>
<protein>
    <recommendedName>
        <fullName evidence="8">Mevalonate kinase</fullName>
        <shortName evidence="8">MK</shortName>
        <ecNumber evidence="8">2.7.1.36</ecNumber>
    </recommendedName>
</protein>
<dbReference type="InterPro" id="IPR014721">
    <property type="entry name" value="Ribsml_uS5_D2-typ_fold_subgr"/>
</dbReference>
<evidence type="ECO:0000256" key="7">
    <source>
        <dbReference type="ARBA" id="ARBA00023221"/>
    </source>
</evidence>
<name>A0A3A2ZWW6_9EURO</name>
<dbReference type="PRINTS" id="PR00959">
    <property type="entry name" value="MEVGALKINASE"/>
</dbReference>
<comment type="subcellular location">
    <subcellularLocation>
        <location evidence="8">Cytoplasm</location>
    </subcellularLocation>
</comment>
<comment type="function">
    <text evidence="8">Mevalonate kinase; part of the second module of ergosterol biosynthesis pathway that includes the middle steps of the pathway. The second module is carried out in the vacuole and involves the formation of farnesyl diphosphate, which is also an important intermediate in the biosynthesis of ubiquinone, dolichol, heme and prenylated proteins.</text>
</comment>